<protein>
    <recommendedName>
        <fullName evidence="5">Lipoprotein</fullName>
    </recommendedName>
</protein>
<proteinExistence type="predicted"/>
<evidence type="ECO:0000313" key="3">
    <source>
        <dbReference type="EMBL" id="MXP63463.1"/>
    </source>
</evidence>
<gene>
    <name evidence="3" type="ORF">E0493_08890</name>
</gene>
<reference evidence="3 4" key="1">
    <citation type="submission" date="2019-03" db="EMBL/GenBank/DDBJ databases">
        <title>Roseomonas sp. a novel Roseomonas species isolated from Sea whip Gorgonian.</title>
        <authorList>
            <person name="Li F."/>
            <person name="Pan X."/>
            <person name="Huang S."/>
            <person name="Li Z."/>
            <person name="Meng B."/>
        </authorList>
    </citation>
    <scope>NUCLEOTIDE SEQUENCE [LARGE SCALE GENOMIC DNA]</scope>
    <source>
        <strain evidence="3 4">M0104</strain>
    </source>
</reference>
<keyword evidence="2" id="KW-0732">Signal</keyword>
<dbReference type="EMBL" id="SNVJ01000006">
    <property type="protein sequence ID" value="MXP63463.1"/>
    <property type="molecule type" value="Genomic_DNA"/>
</dbReference>
<feature type="compositionally biased region" description="Pro residues" evidence="1">
    <location>
        <begin position="210"/>
        <end position="220"/>
    </location>
</feature>
<comment type="caution">
    <text evidence="3">The sequence shown here is derived from an EMBL/GenBank/DDBJ whole genome shotgun (WGS) entry which is preliminary data.</text>
</comment>
<name>A0A845B746_9PROT</name>
<feature type="region of interest" description="Disordered" evidence="1">
    <location>
        <begin position="197"/>
        <end position="226"/>
    </location>
</feature>
<evidence type="ECO:0008006" key="5">
    <source>
        <dbReference type="Google" id="ProtNLM"/>
    </source>
</evidence>
<dbReference type="AlphaFoldDB" id="A0A845B746"/>
<feature type="chain" id="PRO_5032550573" description="Lipoprotein" evidence="2">
    <location>
        <begin position="23"/>
        <end position="226"/>
    </location>
</feature>
<keyword evidence="4" id="KW-1185">Reference proteome</keyword>
<evidence type="ECO:0000256" key="2">
    <source>
        <dbReference type="SAM" id="SignalP"/>
    </source>
</evidence>
<dbReference type="PROSITE" id="PS51257">
    <property type="entry name" value="PROKAR_LIPOPROTEIN"/>
    <property type="match status" value="1"/>
</dbReference>
<feature type="signal peptide" evidence="2">
    <location>
        <begin position="1"/>
        <end position="22"/>
    </location>
</feature>
<sequence>MPPFFKVLTACCLLAGCATTGAQTFPQRDLAERLPETILGFHRSEVRPVGDAPGDLAITYRSEATGSTATVYLLRPRTMPLPDGAASPQVEKQVATMALATAAGAGSRPGLRLERGLDYAVTTKGATVPNIGCAEFRIDNPPAHVVRNVVCASGVAGTLVGVQAIGRHKAEDMELGRRYLSGFADRVVDLLKGVAPPEADVSSGTAAPGAPHPATLPPASGPLRRT</sequence>
<accession>A0A845B746</accession>
<organism evidence="3 4">
    <name type="scientific">Teichococcus coralli</name>
    <dbReference type="NCBI Taxonomy" id="2545983"/>
    <lineage>
        <taxon>Bacteria</taxon>
        <taxon>Pseudomonadati</taxon>
        <taxon>Pseudomonadota</taxon>
        <taxon>Alphaproteobacteria</taxon>
        <taxon>Acetobacterales</taxon>
        <taxon>Roseomonadaceae</taxon>
        <taxon>Roseomonas</taxon>
    </lineage>
</organism>
<dbReference type="RefSeq" id="WP_160936592.1">
    <property type="nucleotide sequence ID" value="NZ_SNVJ01000006.1"/>
</dbReference>
<evidence type="ECO:0000256" key="1">
    <source>
        <dbReference type="SAM" id="MobiDB-lite"/>
    </source>
</evidence>
<dbReference type="Proteomes" id="UP000460715">
    <property type="component" value="Unassembled WGS sequence"/>
</dbReference>
<evidence type="ECO:0000313" key="4">
    <source>
        <dbReference type="Proteomes" id="UP000460715"/>
    </source>
</evidence>